<proteinExistence type="predicted"/>
<dbReference type="GO" id="GO:0008168">
    <property type="term" value="F:methyltransferase activity"/>
    <property type="evidence" value="ECO:0007669"/>
    <property type="project" value="UniProtKB-KW"/>
</dbReference>
<dbReference type="EMBL" id="BMXF01000004">
    <property type="protein sequence ID" value="GHB80554.1"/>
    <property type="molecule type" value="Genomic_DNA"/>
</dbReference>
<dbReference type="Proteomes" id="UP000598271">
    <property type="component" value="Unassembled WGS sequence"/>
</dbReference>
<protein>
    <submittedName>
        <fullName evidence="1">SAM-dependent methyltransferase</fullName>
    </submittedName>
</protein>
<evidence type="ECO:0000313" key="1">
    <source>
        <dbReference type="EMBL" id="GHB80554.1"/>
    </source>
</evidence>
<dbReference type="PANTHER" id="PTHR43861">
    <property type="entry name" value="TRANS-ACONITATE 2-METHYLTRANSFERASE-RELATED"/>
    <property type="match status" value="1"/>
</dbReference>
<name>A0A8J3DBZ2_9BACT</name>
<evidence type="ECO:0000313" key="2">
    <source>
        <dbReference type="Proteomes" id="UP000598271"/>
    </source>
</evidence>
<dbReference type="Gene3D" id="3.40.50.150">
    <property type="entry name" value="Vaccinia Virus protein VP39"/>
    <property type="match status" value="1"/>
</dbReference>
<dbReference type="Pfam" id="PF13489">
    <property type="entry name" value="Methyltransf_23"/>
    <property type="match status" value="1"/>
</dbReference>
<dbReference type="GO" id="GO:0032259">
    <property type="term" value="P:methylation"/>
    <property type="evidence" value="ECO:0007669"/>
    <property type="project" value="UniProtKB-KW"/>
</dbReference>
<dbReference type="InterPro" id="IPR029063">
    <property type="entry name" value="SAM-dependent_MTases_sf"/>
</dbReference>
<accession>A0A8J3DBZ2</accession>
<comment type="caution">
    <text evidence="1">The sequence shown here is derived from an EMBL/GenBank/DDBJ whole genome shotgun (WGS) entry which is preliminary data.</text>
</comment>
<dbReference type="AlphaFoldDB" id="A0A8J3DBZ2"/>
<dbReference type="SUPFAM" id="SSF53335">
    <property type="entry name" value="S-adenosyl-L-methionine-dependent methyltransferases"/>
    <property type="match status" value="1"/>
</dbReference>
<organism evidence="1 2">
    <name type="scientific">Persicitalea jodogahamensis</name>
    <dbReference type="NCBI Taxonomy" id="402147"/>
    <lineage>
        <taxon>Bacteria</taxon>
        <taxon>Pseudomonadati</taxon>
        <taxon>Bacteroidota</taxon>
        <taxon>Cytophagia</taxon>
        <taxon>Cytophagales</taxon>
        <taxon>Spirosomataceae</taxon>
        <taxon>Persicitalea</taxon>
    </lineage>
</organism>
<gene>
    <name evidence="1" type="ORF">GCM10007390_38630</name>
</gene>
<dbReference type="RefSeq" id="WP_189566287.1">
    <property type="nucleotide sequence ID" value="NZ_BMXF01000004.1"/>
</dbReference>
<dbReference type="CDD" id="cd02440">
    <property type="entry name" value="AdoMet_MTases"/>
    <property type="match status" value="1"/>
</dbReference>
<sequence>MVDNRAEYQRMHDLEGSLWWYQILHEKILRQINRRFTPADNPSILDAACGTGGLLSYLQKHGFHAICGFDYSSHGVAFSQGRGLDVSFGDLRKVADFRPGSMFDVVICNDALYFLNDQEIKVALTDFKAKLNPGGILLINIHAHEAFSGTHDVAVGSTRRFVLSDFSRYAKSAGLRISYHTYWPFILSLPIWLVREWQRRQIRRGKIDIQTLESDVQYPGHFLNSILHFITKTEQFLMPRGPFGSSLFLVLQVP</sequence>
<keyword evidence="1" id="KW-0489">Methyltransferase</keyword>
<reference evidence="1 2" key="1">
    <citation type="journal article" date="2014" name="Int. J. Syst. Evol. Microbiol.">
        <title>Complete genome sequence of Corynebacterium casei LMG S-19264T (=DSM 44701T), isolated from a smear-ripened cheese.</title>
        <authorList>
            <consortium name="US DOE Joint Genome Institute (JGI-PGF)"/>
            <person name="Walter F."/>
            <person name="Albersmeier A."/>
            <person name="Kalinowski J."/>
            <person name="Ruckert C."/>
        </authorList>
    </citation>
    <scope>NUCLEOTIDE SEQUENCE [LARGE SCALE GENOMIC DNA]</scope>
    <source>
        <strain evidence="1 2">KCTC 12866</strain>
    </source>
</reference>
<keyword evidence="2" id="KW-1185">Reference proteome</keyword>
<keyword evidence="1" id="KW-0808">Transferase</keyword>